<organism evidence="1 2">
    <name type="scientific">Coemansia guatemalensis</name>
    <dbReference type="NCBI Taxonomy" id="2761395"/>
    <lineage>
        <taxon>Eukaryota</taxon>
        <taxon>Fungi</taxon>
        <taxon>Fungi incertae sedis</taxon>
        <taxon>Zoopagomycota</taxon>
        <taxon>Kickxellomycotina</taxon>
        <taxon>Kickxellomycetes</taxon>
        <taxon>Kickxellales</taxon>
        <taxon>Kickxellaceae</taxon>
        <taxon>Coemansia</taxon>
    </lineage>
</organism>
<gene>
    <name evidence="1" type="ORF">H4R20_004125</name>
</gene>
<dbReference type="PROSITE" id="PS51257">
    <property type="entry name" value="PROKAR_LIPOPROTEIN"/>
    <property type="match status" value="1"/>
</dbReference>
<dbReference type="OrthoDB" id="26681at2759"/>
<dbReference type="Proteomes" id="UP001140094">
    <property type="component" value="Unassembled WGS sequence"/>
</dbReference>
<sequence>MHPKHFKAHGPGADFGRVLIILQFIAWLACCHTNRRVLFHHGIAAHIRELLVAVRNSRVDVISHSANAAHRSQRQKLATPDIRSYKWWAPSRSAKDAIEAAWSAYGRRGSDVSETAVRPSMEDAMYDLFQHTAYLCTQLFDPDRRYAEFILHAGMIEPAASLGIVDLQEYPSRVLSEVLLIWQQLSTTSSRPQFSPAVVCLCNITGCLFASGLIDSQKLRELDVVGRIARTMDLLELDEAYIGWRLLAFVLERYPEVSEWRTGLRSKIDHLWQTTAERPLEHLCDYDTFDIPTSQDRQQSLALESDSKSLEKLYLYQHECSVSSRYLSLRQDVKLHDGPTDTFIKPTVLAKYMGATHDPFPETRLRRAVDTVIAALARRSMLQTMPVSVLDDLNSIHQIFLSMTLATSNGGQDSRNMAGEGCDDTIAKEEAFVLEYALFIWRLWQLPLRHSMLRVIFRNIGADVWDRLLLRLRNVRTDAIAPGNSSEQARHAQNIVQQAASVAAWLVAYSNVFSRAAEKDAMLEPPVYKLVFSRLAEAMQEHTAGLWTRDSGCTGGFFAAQAFAFICWQNTPWFRQLLHETQSIGFVVDAIYQLRDADDNASLADPSGSLGQSLANLSVVSLPDESVYNITSSLRSSADHHWRKQLLCLAMFLLRASIAGLRDPLCVGEATLSSGELRKTQAVSASGATVPYLVWQLCHVKLGQRDETSETVDCIGALQKLSASHGLVVSSYAREVATTALSWLLYSAFCDGANIGDMVGDVHDRLSQATKWSKAVVSWIIPAEIDSAASIQRHTMFLIQYRGCLADAALAIASQKSCVAIGAMAVAHGALEDVLALIQLAATVDPFVDLASSQVSEKPDKGASFSSGHEMLGANASLGMLTCEAMRLVAFLIHGSADYTAHFASIGGYRITHTCAKRIAQSAREASAPVAEGVMALLTGVMDTATRRTWAQLKIDWHWIPTLVALYRKLPLLECISILRIVAQWSEESSSARWWWSQSTIVRQSIERLQILLSEISTILALPADRRDCVASYMRYLQSMLVAVMGMSTNASDVKLLMRTLVSGIDAARDPRTVLPAPEAAEYTLAVRRTLSAALIRCAQGGTGQSYFVFDGKASFLSQPYFRRISEHGFTFSAWVRADRPARKGAHQHLLPAGSFGIVSGASSGLVSPRHSLPALSQILAREDAGVSNVLGTVLHLTCSGESSVLLEHDWVAQGFTLQIVADGVHHLARCAEGRIDPDRWHSL</sequence>
<evidence type="ECO:0000313" key="1">
    <source>
        <dbReference type="EMBL" id="KAJ2800266.1"/>
    </source>
</evidence>
<evidence type="ECO:0000313" key="2">
    <source>
        <dbReference type="Proteomes" id="UP001140094"/>
    </source>
</evidence>
<proteinExistence type="predicted"/>
<keyword evidence="2" id="KW-1185">Reference proteome</keyword>
<protein>
    <submittedName>
        <fullName evidence="1">Uncharacterized protein</fullName>
    </submittedName>
</protein>
<dbReference type="AlphaFoldDB" id="A0A9W8HV20"/>
<name>A0A9W8HV20_9FUNG</name>
<feature type="non-terminal residue" evidence="1">
    <location>
        <position position="1244"/>
    </location>
</feature>
<comment type="caution">
    <text evidence="1">The sequence shown here is derived from an EMBL/GenBank/DDBJ whole genome shotgun (WGS) entry which is preliminary data.</text>
</comment>
<accession>A0A9W8HV20</accession>
<reference evidence="1" key="1">
    <citation type="submission" date="2022-07" db="EMBL/GenBank/DDBJ databases">
        <title>Phylogenomic reconstructions and comparative analyses of Kickxellomycotina fungi.</title>
        <authorList>
            <person name="Reynolds N.K."/>
            <person name="Stajich J.E."/>
            <person name="Barry K."/>
            <person name="Grigoriev I.V."/>
            <person name="Crous P."/>
            <person name="Smith M.E."/>
        </authorList>
    </citation>
    <scope>NUCLEOTIDE SEQUENCE</scope>
    <source>
        <strain evidence="1">NRRL 1565</strain>
    </source>
</reference>
<dbReference type="EMBL" id="JANBUO010001018">
    <property type="protein sequence ID" value="KAJ2800266.1"/>
    <property type="molecule type" value="Genomic_DNA"/>
</dbReference>